<dbReference type="EMBL" id="BOOW01000048">
    <property type="protein sequence ID" value="GII96660.1"/>
    <property type="molecule type" value="Genomic_DNA"/>
</dbReference>
<evidence type="ECO:0000313" key="5">
    <source>
        <dbReference type="Proteomes" id="UP000606172"/>
    </source>
</evidence>
<dbReference type="InterPro" id="IPR036390">
    <property type="entry name" value="WH_DNA-bd_sf"/>
</dbReference>
<dbReference type="Gene3D" id="1.10.10.10">
    <property type="entry name" value="Winged helix-like DNA-binding domain superfamily/Winged helix DNA-binding domain"/>
    <property type="match status" value="1"/>
</dbReference>
<evidence type="ECO:0000313" key="4">
    <source>
        <dbReference type="EMBL" id="GII96660.1"/>
    </source>
</evidence>
<feature type="domain" description="HTH deoR-type" evidence="3">
    <location>
        <begin position="8"/>
        <end position="66"/>
    </location>
</feature>
<protein>
    <submittedName>
        <fullName evidence="4">Transcriptional regulator</fullName>
    </submittedName>
</protein>
<dbReference type="GO" id="GO:0003700">
    <property type="term" value="F:DNA-binding transcription factor activity"/>
    <property type="evidence" value="ECO:0007669"/>
    <property type="project" value="InterPro"/>
</dbReference>
<dbReference type="InterPro" id="IPR026881">
    <property type="entry name" value="WYL_dom"/>
</dbReference>
<dbReference type="Pfam" id="PF25583">
    <property type="entry name" value="WCX"/>
    <property type="match status" value="1"/>
</dbReference>
<accession>A0A919V900</accession>
<keyword evidence="5" id="KW-1185">Reference proteome</keyword>
<dbReference type="Pfam" id="PF13280">
    <property type="entry name" value="WYL"/>
    <property type="match status" value="1"/>
</dbReference>
<evidence type="ECO:0000259" key="3">
    <source>
        <dbReference type="PROSITE" id="PS51000"/>
    </source>
</evidence>
<dbReference type="AlphaFoldDB" id="A0A919V900"/>
<dbReference type="InterPro" id="IPR057727">
    <property type="entry name" value="WCX_dom"/>
</dbReference>
<dbReference type="PROSITE" id="PS52050">
    <property type="entry name" value="WYL"/>
    <property type="match status" value="1"/>
</dbReference>
<dbReference type="InterPro" id="IPR013196">
    <property type="entry name" value="HTH_11"/>
</dbReference>
<gene>
    <name evidence="4" type="ORF">Ssi02_68910</name>
</gene>
<dbReference type="InterPro" id="IPR001034">
    <property type="entry name" value="DeoR_HTH"/>
</dbReference>
<sequence>MPYPSEMRAARLLSLVLLLQTRGGMTAGQLAEELAVCERTVHRDVLALSEAGVPVYSDRGRGGGYRLLDGYRTRLTGLDRAEAEALFLSGVPGALREMGLHEVATAARLKAAAALPPGSRDAPRSAAQRFHLDAPGWFAGGDTPAALAPLARAVWGDHPVSTRYREANRELEPYGLVLKAGVWYLAAKSGERFLVYRVDRFTDVEVHDDRHFTRDPDLDLAAFWAERAAQFAKSLLTCRVTVNLSPSGLRALPSIADPAALPVALASVGEPDERGWVTVSLPVETVEVAFHQLLRFGPEAEVLAPAELRDRFADTARRLCAVYGVPGLATADRR</sequence>
<dbReference type="InterPro" id="IPR036388">
    <property type="entry name" value="WH-like_DNA-bd_sf"/>
</dbReference>
<keyword evidence="1" id="KW-0805">Transcription regulation</keyword>
<comment type="caution">
    <text evidence="4">The sequence shown here is derived from an EMBL/GenBank/DDBJ whole genome shotgun (WGS) entry which is preliminary data.</text>
</comment>
<dbReference type="InterPro" id="IPR051534">
    <property type="entry name" value="CBASS_pafABC_assoc_protein"/>
</dbReference>
<evidence type="ECO:0000256" key="1">
    <source>
        <dbReference type="ARBA" id="ARBA00023015"/>
    </source>
</evidence>
<dbReference type="SUPFAM" id="SSF46785">
    <property type="entry name" value="Winged helix' DNA-binding domain"/>
    <property type="match status" value="1"/>
</dbReference>
<dbReference type="Pfam" id="PF08279">
    <property type="entry name" value="HTH_11"/>
    <property type="match status" value="1"/>
</dbReference>
<keyword evidence="2" id="KW-0804">Transcription</keyword>
<name>A0A919V900_9ACTN</name>
<dbReference type="Proteomes" id="UP000606172">
    <property type="component" value="Unassembled WGS sequence"/>
</dbReference>
<proteinExistence type="predicted"/>
<organism evidence="4 5">
    <name type="scientific">Sinosporangium siamense</name>
    <dbReference type="NCBI Taxonomy" id="1367973"/>
    <lineage>
        <taxon>Bacteria</taxon>
        <taxon>Bacillati</taxon>
        <taxon>Actinomycetota</taxon>
        <taxon>Actinomycetes</taxon>
        <taxon>Streptosporangiales</taxon>
        <taxon>Streptosporangiaceae</taxon>
        <taxon>Sinosporangium</taxon>
    </lineage>
</organism>
<dbReference type="PROSITE" id="PS51000">
    <property type="entry name" value="HTH_DEOR_2"/>
    <property type="match status" value="1"/>
</dbReference>
<evidence type="ECO:0000256" key="2">
    <source>
        <dbReference type="ARBA" id="ARBA00023163"/>
    </source>
</evidence>
<dbReference type="PANTHER" id="PTHR34580">
    <property type="match status" value="1"/>
</dbReference>
<reference evidence="4" key="1">
    <citation type="submission" date="2021-01" db="EMBL/GenBank/DDBJ databases">
        <title>Whole genome shotgun sequence of Sinosporangium siamense NBRC 109515.</title>
        <authorList>
            <person name="Komaki H."/>
            <person name="Tamura T."/>
        </authorList>
    </citation>
    <scope>NUCLEOTIDE SEQUENCE</scope>
    <source>
        <strain evidence="4">NBRC 109515</strain>
    </source>
</reference>
<dbReference type="PANTHER" id="PTHR34580:SF1">
    <property type="entry name" value="PROTEIN PAFC"/>
    <property type="match status" value="1"/>
</dbReference>